<dbReference type="OrthoDB" id="354304at2759"/>
<gene>
    <name evidence="4" type="ORF">M501DRAFT_932566</name>
</gene>
<dbReference type="AlphaFoldDB" id="A0A9P4VSB5"/>
<dbReference type="InterPro" id="IPR001345">
    <property type="entry name" value="PG/BPGM_mutase_AS"/>
</dbReference>
<evidence type="ECO:0000256" key="2">
    <source>
        <dbReference type="PIRSR" id="PIRSR613078-2"/>
    </source>
</evidence>
<dbReference type="PANTHER" id="PTHR46517:SF1">
    <property type="entry name" value="FRUCTOSE-2,6-BISPHOSPHATASE TIGAR"/>
    <property type="match status" value="1"/>
</dbReference>
<dbReference type="GO" id="GO:0045820">
    <property type="term" value="P:negative regulation of glycolytic process"/>
    <property type="evidence" value="ECO:0007669"/>
    <property type="project" value="TreeGrafter"/>
</dbReference>
<keyword evidence="5" id="KW-1185">Reference proteome</keyword>
<sequence>MRLFLIRHGETVDNIAQVYAGSRDSELTNHGVQQAQRLGRYFNTTGVRFTHLFSSHLQRAYKTAEYIRSAQASEDGDTDSANAIQVQQLPILMEQDFGWYEGKTWHDKPKKSEKSSKEIFQEEKQNNPDFVDMESKESLAKRADGFLDEHLTPLLEYSNPENDLIIAVVSHGIMLTHLWRRLLLRLPPHSVRLTPELLANQRMIILEHLGGWSNTGFLELEMNKTRAVERSPPDDTVEGPANSVPDEVAKALEEAIVDDVITSNEGRNRVSSPNPSKSIPSSTESPTTTTAPRLLHGWTTTIKVINGREHVKGLKRTGGGVGSSKHDGSQKSLESFFKRKKL</sequence>
<dbReference type="GO" id="GO:0004331">
    <property type="term" value="F:fructose-2,6-bisphosphate 2-phosphatase activity"/>
    <property type="evidence" value="ECO:0007669"/>
    <property type="project" value="TreeGrafter"/>
</dbReference>
<evidence type="ECO:0000313" key="4">
    <source>
        <dbReference type="EMBL" id="KAF2839682.1"/>
    </source>
</evidence>
<dbReference type="Proteomes" id="UP000799429">
    <property type="component" value="Unassembled WGS sequence"/>
</dbReference>
<feature type="binding site" evidence="2">
    <location>
        <position position="59"/>
    </location>
    <ligand>
        <name>substrate</name>
    </ligand>
</feature>
<dbReference type="PROSITE" id="PS00175">
    <property type="entry name" value="PG_MUTASE"/>
    <property type="match status" value="1"/>
</dbReference>
<evidence type="ECO:0000313" key="5">
    <source>
        <dbReference type="Proteomes" id="UP000799429"/>
    </source>
</evidence>
<reference evidence="4" key="1">
    <citation type="journal article" date="2020" name="Stud. Mycol.">
        <title>101 Dothideomycetes genomes: a test case for predicting lifestyles and emergence of pathogens.</title>
        <authorList>
            <person name="Haridas S."/>
            <person name="Albert R."/>
            <person name="Binder M."/>
            <person name="Bloem J."/>
            <person name="Labutti K."/>
            <person name="Salamov A."/>
            <person name="Andreopoulos B."/>
            <person name="Baker S."/>
            <person name="Barry K."/>
            <person name="Bills G."/>
            <person name="Bluhm B."/>
            <person name="Cannon C."/>
            <person name="Castanera R."/>
            <person name="Culley D."/>
            <person name="Daum C."/>
            <person name="Ezra D."/>
            <person name="Gonzalez J."/>
            <person name="Henrissat B."/>
            <person name="Kuo A."/>
            <person name="Liang C."/>
            <person name="Lipzen A."/>
            <person name="Lutzoni F."/>
            <person name="Magnuson J."/>
            <person name="Mondo S."/>
            <person name="Nolan M."/>
            <person name="Ohm R."/>
            <person name="Pangilinan J."/>
            <person name="Park H.-J."/>
            <person name="Ramirez L."/>
            <person name="Alfaro M."/>
            <person name="Sun H."/>
            <person name="Tritt A."/>
            <person name="Yoshinaga Y."/>
            <person name="Zwiers L.-H."/>
            <person name="Turgeon B."/>
            <person name="Goodwin S."/>
            <person name="Spatafora J."/>
            <person name="Crous P."/>
            <person name="Grigoriev I."/>
        </authorList>
    </citation>
    <scope>NUCLEOTIDE SEQUENCE</scope>
    <source>
        <strain evidence="4">CBS 101060</strain>
    </source>
</reference>
<dbReference type="Pfam" id="PF00300">
    <property type="entry name" value="His_Phos_1"/>
    <property type="match status" value="1"/>
</dbReference>
<proteinExistence type="predicted"/>
<feature type="compositionally biased region" description="Low complexity" evidence="3">
    <location>
        <begin position="271"/>
        <end position="292"/>
    </location>
</feature>
<dbReference type="SMART" id="SM00855">
    <property type="entry name" value="PGAM"/>
    <property type="match status" value="1"/>
</dbReference>
<dbReference type="PANTHER" id="PTHR46517">
    <property type="entry name" value="FRUCTOSE-2,6-BISPHOSPHATASE TIGAR"/>
    <property type="match status" value="1"/>
</dbReference>
<dbReference type="EMBL" id="MU006094">
    <property type="protein sequence ID" value="KAF2839682.1"/>
    <property type="molecule type" value="Genomic_DNA"/>
</dbReference>
<feature type="region of interest" description="Disordered" evidence="3">
    <location>
        <begin position="104"/>
        <end position="126"/>
    </location>
</feature>
<comment type="caution">
    <text evidence="4">The sequence shown here is derived from an EMBL/GenBank/DDBJ whole genome shotgun (WGS) entry which is preliminary data.</text>
</comment>
<keyword evidence="1" id="KW-0378">Hydrolase</keyword>
<organism evidence="4 5">
    <name type="scientific">Patellaria atrata CBS 101060</name>
    <dbReference type="NCBI Taxonomy" id="1346257"/>
    <lineage>
        <taxon>Eukaryota</taxon>
        <taxon>Fungi</taxon>
        <taxon>Dikarya</taxon>
        <taxon>Ascomycota</taxon>
        <taxon>Pezizomycotina</taxon>
        <taxon>Dothideomycetes</taxon>
        <taxon>Dothideomycetes incertae sedis</taxon>
        <taxon>Patellariales</taxon>
        <taxon>Patellariaceae</taxon>
        <taxon>Patellaria</taxon>
    </lineage>
</organism>
<dbReference type="Gene3D" id="3.40.50.1240">
    <property type="entry name" value="Phosphoglycerate mutase-like"/>
    <property type="match status" value="1"/>
</dbReference>
<feature type="region of interest" description="Disordered" evidence="3">
    <location>
        <begin position="262"/>
        <end position="295"/>
    </location>
</feature>
<dbReference type="CDD" id="cd07067">
    <property type="entry name" value="HP_PGM_like"/>
    <property type="match status" value="1"/>
</dbReference>
<name>A0A9P4VSB5_9PEZI</name>
<protein>
    <submittedName>
        <fullName evidence="4">Phosphoglycerate mutase-like protein</fullName>
    </submittedName>
</protein>
<dbReference type="InterPro" id="IPR029033">
    <property type="entry name" value="His_PPase_superfam"/>
</dbReference>
<dbReference type="SUPFAM" id="SSF53254">
    <property type="entry name" value="Phosphoglycerate mutase-like"/>
    <property type="match status" value="1"/>
</dbReference>
<dbReference type="GO" id="GO:0043456">
    <property type="term" value="P:regulation of pentose-phosphate shunt"/>
    <property type="evidence" value="ECO:0007669"/>
    <property type="project" value="TreeGrafter"/>
</dbReference>
<evidence type="ECO:0000256" key="1">
    <source>
        <dbReference type="ARBA" id="ARBA00022801"/>
    </source>
</evidence>
<dbReference type="InterPro" id="IPR051695">
    <property type="entry name" value="Phosphoglycerate_Mutase"/>
</dbReference>
<feature type="region of interest" description="Disordered" evidence="3">
    <location>
        <begin position="309"/>
        <end position="342"/>
    </location>
</feature>
<evidence type="ECO:0000256" key="3">
    <source>
        <dbReference type="SAM" id="MobiDB-lite"/>
    </source>
</evidence>
<dbReference type="InterPro" id="IPR013078">
    <property type="entry name" value="His_Pase_superF_clade-1"/>
</dbReference>
<feature type="binding site" evidence="2">
    <location>
        <begin position="7"/>
        <end position="14"/>
    </location>
    <ligand>
        <name>substrate</name>
    </ligand>
</feature>
<accession>A0A9P4VSB5</accession>
<dbReference type="GO" id="GO:0005829">
    <property type="term" value="C:cytosol"/>
    <property type="evidence" value="ECO:0007669"/>
    <property type="project" value="TreeGrafter"/>
</dbReference>